<dbReference type="Pfam" id="PF08447">
    <property type="entry name" value="PAS_3"/>
    <property type="match status" value="2"/>
</dbReference>
<dbReference type="SMART" id="SM00267">
    <property type="entry name" value="GGDEF"/>
    <property type="match status" value="1"/>
</dbReference>
<dbReference type="InterPro" id="IPR035919">
    <property type="entry name" value="EAL_sf"/>
</dbReference>
<dbReference type="InterPro" id="IPR052155">
    <property type="entry name" value="Biofilm_reg_signaling"/>
</dbReference>
<gene>
    <name evidence="5" type="ORF">G7077_08045</name>
</gene>
<dbReference type="Gene3D" id="3.20.20.450">
    <property type="entry name" value="EAL domain"/>
    <property type="match status" value="1"/>
</dbReference>
<dbReference type="CDD" id="cd00130">
    <property type="entry name" value="PAS"/>
    <property type="match status" value="2"/>
</dbReference>
<feature type="domain" description="PAC" evidence="2">
    <location>
        <begin position="218"/>
        <end position="269"/>
    </location>
</feature>
<dbReference type="InterPro" id="IPR000700">
    <property type="entry name" value="PAS-assoc_C"/>
</dbReference>
<dbReference type="CDD" id="cd01948">
    <property type="entry name" value="EAL"/>
    <property type="match status" value="1"/>
</dbReference>
<dbReference type="EMBL" id="CP049869">
    <property type="protein sequence ID" value="QIK78852.1"/>
    <property type="molecule type" value="Genomic_DNA"/>
</dbReference>
<evidence type="ECO:0000313" key="6">
    <source>
        <dbReference type="Proteomes" id="UP000503222"/>
    </source>
</evidence>
<name>A0A6G7YQ34_9SPHN</name>
<dbReference type="Gene3D" id="3.30.70.270">
    <property type="match status" value="1"/>
</dbReference>
<dbReference type="SUPFAM" id="SSF55785">
    <property type="entry name" value="PYP-like sensor domain (PAS domain)"/>
    <property type="match status" value="2"/>
</dbReference>
<feature type="domain" description="PAC" evidence="2">
    <location>
        <begin position="88"/>
        <end position="140"/>
    </location>
</feature>
<dbReference type="InterPro" id="IPR035965">
    <property type="entry name" value="PAS-like_dom_sf"/>
</dbReference>
<dbReference type="InterPro" id="IPR000160">
    <property type="entry name" value="GGDEF_dom"/>
</dbReference>
<evidence type="ECO:0000259" key="1">
    <source>
        <dbReference type="PROSITE" id="PS50112"/>
    </source>
</evidence>
<dbReference type="PROSITE" id="PS50113">
    <property type="entry name" value="PAC"/>
    <property type="match status" value="2"/>
</dbReference>
<dbReference type="InterPro" id="IPR029787">
    <property type="entry name" value="Nucleotide_cyclase"/>
</dbReference>
<dbReference type="PANTHER" id="PTHR44757:SF2">
    <property type="entry name" value="BIOFILM ARCHITECTURE MAINTENANCE PROTEIN MBAA"/>
    <property type="match status" value="1"/>
</dbReference>
<dbReference type="InterPro" id="IPR001633">
    <property type="entry name" value="EAL_dom"/>
</dbReference>
<dbReference type="NCBIfam" id="TIGR00229">
    <property type="entry name" value="sensory_box"/>
    <property type="match status" value="1"/>
</dbReference>
<proteinExistence type="predicted"/>
<protein>
    <submittedName>
        <fullName evidence="5">EAL domain-containing protein</fullName>
    </submittedName>
</protein>
<evidence type="ECO:0000259" key="4">
    <source>
        <dbReference type="PROSITE" id="PS50887"/>
    </source>
</evidence>
<evidence type="ECO:0000313" key="5">
    <source>
        <dbReference type="EMBL" id="QIK78852.1"/>
    </source>
</evidence>
<dbReference type="NCBIfam" id="TIGR00254">
    <property type="entry name" value="GGDEF"/>
    <property type="match status" value="1"/>
</dbReference>
<dbReference type="Proteomes" id="UP000503222">
    <property type="component" value="Chromosome"/>
</dbReference>
<dbReference type="InterPro" id="IPR001610">
    <property type="entry name" value="PAC"/>
</dbReference>
<dbReference type="Pfam" id="PF00990">
    <property type="entry name" value="GGDEF"/>
    <property type="match status" value="1"/>
</dbReference>
<dbReference type="SUPFAM" id="SSF141868">
    <property type="entry name" value="EAL domain-like"/>
    <property type="match status" value="1"/>
</dbReference>
<dbReference type="Pfam" id="PF00563">
    <property type="entry name" value="EAL"/>
    <property type="match status" value="1"/>
</dbReference>
<dbReference type="RefSeq" id="WP_166411242.1">
    <property type="nucleotide sequence ID" value="NZ_CP049869.1"/>
</dbReference>
<accession>A0A6G7YQ34</accession>
<evidence type="ECO:0000259" key="3">
    <source>
        <dbReference type="PROSITE" id="PS50883"/>
    </source>
</evidence>
<sequence length="702" mass="75965">MNEVFISNEDACWQHIRGQLSGVLDAADVGAWRLDLHTGLATWDSVASRIINGTTAPQTTPCTLPIHPDDQPVAQARLKRAAQGLGAEPLAVRILRADGVLRWVKACGRPTVYEGSAARYLVGIVTDFTAEKEAQARIVESERQLSTLVNHLPGVAYRCALADPWPMTYVSQGVQALTGYSVTDFISGRIGWADIMHPDDLKAVAAEVDRAVHEQRSFDVSYRLSSADGSERWVQERGRAHYDNGEAKFLEGFIWDISDAKSAEARTRWMANHDALTGLPNRVLLEELVRAKIAAGDKTFAVLLLDVDDFKRINDTLGHSAGDALLKEFARRFSAVIGGDGTVGRLGGDEFAILVDDGGTQDLGALGKRIIEALSAPIENDLGLLAASVSVGASIFGPHGKTWTELLKNADIALYAAKAAGRGNLKLFSNSMLNELQVRSSMLALAGSAIERGGIIPHYQPQVDLGSGAITGFEALLRWEGPGGRLELPDQISAAFDDPLLAAQLSEQMIGRVVNDMRDWLDHGTPFNHVAINASPAQFRTGDFADRLLERLSRADVPPSKLQVEVTETVFLGRGSRYVETALTALNQAGVGIALDDFGTGYASLLHLAQYPVKVLKVDRSFVQRMLSSSQDDAIIQAVISLGHSLGMKVVAEGVETLEQVARLRAKKCDFAQGFFYAAALPASKVDEFCVRAEPSRRRYAG</sequence>
<feature type="domain" description="EAL" evidence="3">
    <location>
        <begin position="439"/>
        <end position="694"/>
    </location>
</feature>
<organism evidence="5 6">
    <name type="scientific">Sphingomonas piscis</name>
    <dbReference type="NCBI Taxonomy" id="2714943"/>
    <lineage>
        <taxon>Bacteria</taxon>
        <taxon>Pseudomonadati</taxon>
        <taxon>Pseudomonadota</taxon>
        <taxon>Alphaproteobacteria</taxon>
        <taxon>Sphingomonadales</taxon>
        <taxon>Sphingomonadaceae</taxon>
        <taxon>Sphingomonas</taxon>
    </lineage>
</organism>
<dbReference type="PROSITE" id="PS50112">
    <property type="entry name" value="PAS"/>
    <property type="match status" value="1"/>
</dbReference>
<dbReference type="InterPro" id="IPR013655">
    <property type="entry name" value="PAS_fold_3"/>
</dbReference>
<dbReference type="InterPro" id="IPR043128">
    <property type="entry name" value="Rev_trsase/Diguanyl_cyclase"/>
</dbReference>
<dbReference type="InterPro" id="IPR000014">
    <property type="entry name" value="PAS"/>
</dbReference>
<feature type="domain" description="PAS" evidence="1">
    <location>
        <begin position="141"/>
        <end position="215"/>
    </location>
</feature>
<evidence type="ECO:0000259" key="2">
    <source>
        <dbReference type="PROSITE" id="PS50113"/>
    </source>
</evidence>
<dbReference type="CDD" id="cd01949">
    <property type="entry name" value="GGDEF"/>
    <property type="match status" value="1"/>
</dbReference>
<reference evidence="5 6" key="1">
    <citation type="submission" date="2020-03" db="EMBL/GenBank/DDBJ databases">
        <title>Sphingomonas sp. nov., isolated from fish.</title>
        <authorList>
            <person name="Hyun D.-W."/>
            <person name="Bae J.-W."/>
        </authorList>
    </citation>
    <scope>NUCLEOTIDE SEQUENCE [LARGE SCALE GENOMIC DNA]</scope>
    <source>
        <strain evidence="5 6">HDW15B</strain>
    </source>
</reference>
<dbReference type="SMART" id="SM00091">
    <property type="entry name" value="PAS"/>
    <property type="match status" value="2"/>
</dbReference>
<keyword evidence="6" id="KW-1185">Reference proteome</keyword>
<dbReference type="KEGG" id="spii:G7077_08045"/>
<dbReference type="Gene3D" id="3.30.450.20">
    <property type="entry name" value="PAS domain"/>
    <property type="match status" value="2"/>
</dbReference>
<dbReference type="SUPFAM" id="SSF55073">
    <property type="entry name" value="Nucleotide cyclase"/>
    <property type="match status" value="1"/>
</dbReference>
<dbReference type="PANTHER" id="PTHR44757">
    <property type="entry name" value="DIGUANYLATE CYCLASE DGCP"/>
    <property type="match status" value="1"/>
</dbReference>
<dbReference type="PROSITE" id="PS50887">
    <property type="entry name" value="GGDEF"/>
    <property type="match status" value="1"/>
</dbReference>
<feature type="domain" description="GGDEF" evidence="4">
    <location>
        <begin position="298"/>
        <end position="430"/>
    </location>
</feature>
<dbReference type="PROSITE" id="PS50883">
    <property type="entry name" value="EAL"/>
    <property type="match status" value="1"/>
</dbReference>
<dbReference type="SMART" id="SM00086">
    <property type="entry name" value="PAC"/>
    <property type="match status" value="2"/>
</dbReference>
<dbReference type="SMART" id="SM00052">
    <property type="entry name" value="EAL"/>
    <property type="match status" value="1"/>
</dbReference>
<dbReference type="AlphaFoldDB" id="A0A6G7YQ34"/>